<evidence type="ECO:0000256" key="1">
    <source>
        <dbReference type="ARBA" id="ARBA00004193"/>
    </source>
</evidence>
<dbReference type="InterPro" id="IPR023765">
    <property type="entry name" value="SBP_5_CS"/>
</dbReference>
<dbReference type="PROSITE" id="PS51257">
    <property type="entry name" value="PROKAR_LIPOPROTEIN"/>
    <property type="match status" value="1"/>
</dbReference>
<dbReference type="GO" id="GO:0042597">
    <property type="term" value="C:periplasmic space"/>
    <property type="evidence" value="ECO:0007669"/>
    <property type="project" value="UniProtKB-ARBA"/>
</dbReference>
<protein>
    <submittedName>
        <fullName evidence="6">ABC transporter substrate-binding protein</fullName>
    </submittedName>
</protein>
<dbReference type="GO" id="GO:1904680">
    <property type="term" value="F:peptide transmembrane transporter activity"/>
    <property type="evidence" value="ECO:0007669"/>
    <property type="project" value="TreeGrafter"/>
</dbReference>
<dbReference type="GO" id="GO:0043190">
    <property type="term" value="C:ATP-binding cassette (ABC) transporter complex"/>
    <property type="evidence" value="ECO:0007669"/>
    <property type="project" value="InterPro"/>
</dbReference>
<dbReference type="PANTHER" id="PTHR30290:SF9">
    <property type="entry name" value="OLIGOPEPTIDE-BINDING PROTEIN APPA"/>
    <property type="match status" value="1"/>
</dbReference>
<keyword evidence="3" id="KW-0813">Transport</keyword>
<dbReference type="PROSITE" id="PS01040">
    <property type="entry name" value="SBP_BACTERIAL_5"/>
    <property type="match status" value="1"/>
</dbReference>
<dbReference type="InterPro" id="IPR000914">
    <property type="entry name" value="SBP_5_dom"/>
</dbReference>
<evidence type="ECO:0000313" key="6">
    <source>
        <dbReference type="EMBL" id="MBC2399696.1"/>
    </source>
</evidence>
<gene>
    <name evidence="6" type="ORF">HGG79_18275</name>
</gene>
<dbReference type="InterPro" id="IPR030678">
    <property type="entry name" value="Peptide/Ni-bd"/>
</dbReference>
<evidence type="ECO:0000256" key="2">
    <source>
        <dbReference type="ARBA" id="ARBA00005695"/>
    </source>
</evidence>
<dbReference type="PANTHER" id="PTHR30290">
    <property type="entry name" value="PERIPLASMIC BINDING COMPONENT OF ABC TRANSPORTER"/>
    <property type="match status" value="1"/>
</dbReference>
<comment type="caution">
    <text evidence="6">The sequence shown here is derived from an EMBL/GenBank/DDBJ whole genome shotgun (WGS) entry which is preliminary data.</text>
</comment>
<dbReference type="GO" id="GO:0015833">
    <property type="term" value="P:peptide transport"/>
    <property type="evidence" value="ECO:0007669"/>
    <property type="project" value="TreeGrafter"/>
</dbReference>
<sequence length="547" mass="60925">MLKLKKTLIIALSVSIVALGLIGCQKGKNEKATSNNLLNQESVESNKERTDLVIAVDTGMVENGFDPTTGWGRYGSPLFQSTLVKRGEDNKIVNDLATNYKVSNDGLTWTFNIRKDVKFTDEQPLTAKDIVYTYNTTAKSGSVVDLNIIDSVTQQGDYTINFKLKHPQSTFINIVEKLGIVPKHAHNDKYRDNPIGSGPFKLVQLDKEQQFIVGANTNYYGDKPFFKKLTFLYLNEDAGLAAAKSGKVDILYVTPTLGKEKIKGMHLLEVQSVDNRGIIFPYVKSGHKGNKGNPVGNDVTSDSAIRKAINFAVDRKSLVNGILNGFGTECYSICDGLPWYNPDSKIKDADIEKAKKILVDGGWKDTNSDGILEKNGLKAEFTLLYPSNDALRQSLALAVADQMKPIGIKINVKGKGWDEIPKRMYSDAVMLGWGNLSPLELYNVYSSKTMGLEFFNSGYYLNPKVDEYLNKALLALSEEEANNYFKKAQWDGITGFSAQGDAPWTWLVNINHLYFVRDGLDIGEQRIQPHGTGWPITNNIAKWKWEN</sequence>
<evidence type="ECO:0000256" key="4">
    <source>
        <dbReference type="ARBA" id="ARBA00022729"/>
    </source>
</evidence>
<dbReference type="Gene3D" id="3.40.190.10">
    <property type="entry name" value="Periplasmic binding protein-like II"/>
    <property type="match status" value="1"/>
</dbReference>
<dbReference type="InterPro" id="IPR039424">
    <property type="entry name" value="SBP_5"/>
</dbReference>
<dbReference type="SUPFAM" id="SSF53850">
    <property type="entry name" value="Periplasmic binding protein-like II"/>
    <property type="match status" value="1"/>
</dbReference>
<dbReference type="PIRSF" id="PIRSF002741">
    <property type="entry name" value="MppA"/>
    <property type="match status" value="1"/>
</dbReference>
<evidence type="ECO:0000313" key="7">
    <source>
        <dbReference type="Proteomes" id="UP000563151"/>
    </source>
</evidence>
<dbReference type="Proteomes" id="UP000563151">
    <property type="component" value="Unassembled WGS sequence"/>
</dbReference>
<dbReference type="AlphaFoldDB" id="A0A923ED01"/>
<keyword evidence="7" id="KW-1185">Reference proteome</keyword>
<comment type="similarity">
    <text evidence="2">Belongs to the bacterial solute-binding protein 5 family.</text>
</comment>
<dbReference type="Pfam" id="PF00496">
    <property type="entry name" value="SBP_bac_5"/>
    <property type="match status" value="1"/>
</dbReference>
<feature type="domain" description="Solute-binding protein family 5" evidence="5">
    <location>
        <begin position="91"/>
        <end position="438"/>
    </location>
</feature>
<accession>A0A923ED01</accession>
<dbReference type="EMBL" id="JAAZWO010000034">
    <property type="protein sequence ID" value="MBC2399696.1"/>
    <property type="molecule type" value="Genomic_DNA"/>
</dbReference>
<keyword evidence="4" id="KW-0732">Signal</keyword>
<evidence type="ECO:0000256" key="3">
    <source>
        <dbReference type="ARBA" id="ARBA00022448"/>
    </source>
</evidence>
<name>A0A923ED01_CLOTT</name>
<dbReference type="CDD" id="cd08518">
    <property type="entry name" value="PBP2_NikA_DppA_OppA_like_19"/>
    <property type="match status" value="1"/>
</dbReference>
<dbReference type="Gene3D" id="3.10.105.10">
    <property type="entry name" value="Dipeptide-binding Protein, Domain 3"/>
    <property type="match status" value="1"/>
</dbReference>
<organism evidence="6 7">
    <name type="scientific">Clostridium tetanomorphum</name>
    <dbReference type="NCBI Taxonomy" id="1553"/>
    <lineage>
        <taxon>Bacteria</taxon>
        <taxon>Bacillati</taxon>
        <taxon>Bacillota</taxon>
        <taxon>Clostridia</taxon>
        <taxon>Eubacteriales</taxon>
        <taxon>Clostridiaceae</taxon>
        <taxon>Clostridium</taxon>
    </lineage>
</organism>
<comment type="subcellular location">
    <subcellularLocation>
        <location evidence="1">Cell membrane</location>
        <topology evidence="1">Lipid-anchor</topology>
    </subcellularLocation>
</comment>
<reference evidence="6 7" key="1">
    <citation type="submission" date="2020-04" db="EMBL/GenBank/DDBJ databases">
        <title>Genomic insights into acetone-butanol-ethanol (ABE) fermentation by sequencing solventogenic clostridia strains.</title>
        <authorList>
            <person name="Brown S."/>
        </authorList>
    </citation>
    <scope>NUCLEOTIDE SEQUENCE [LARGE SCALE GENOMIC DNA]</scope>
    <source>
        <strain evidence="6 7">DJ011</strain>
    </source>
</reference>
<proteinExistence type="inferred from homology"/>
<evidence type="ECO:0000259" key="5">
    <source>
        <dbReference type="Pfam" id="PF00496"/>
    </source>
</evidence>
<dbReference type="RefSeq" id="WP_173680282.1">
    <property type="nucleotide sequence ID" value="NZ_JAAZWO010000034.1"/>
</dbReference>